<dbReference type="PROSITE" id="PS50011">
    <property type="entry name" value="PROTEIN_KINASE_DOM"/>
    <property type="match status" value="1"/>
</dbReference>
<keyword evidence="15" id="KW-0675">Receptor</keyword>
<keyword evidence="5" id="KW-0723">Serine/threonine-protein kinase</keyword>
<evidence type="ECO:0000256" key="11">
    <source>
        <dbReference type="ARBA" id="ARBA00022777"/>
    </source>
</evidence>
<dbReference type="InterPro" id="IPR011009">
    <property type="entry name" value="Kinase-like_dom_sf"/>
</dbReference>
<dbReference type="Proteomes" id="UP001189122">
    <property type="component" value="Unassembled WGS sequence"/>
</dbReference>
<dbReference type="InterPro" id="IPR038408">
    <property type="entry name" value="GNK2_sf"/>
</dbReference>
<dbReference type="Gene3D" id="1.10.510.10">
    <property type="entry name" value="Transferase(Phosphotransferase) domain 1"/>
    <property type="match status" value="1"/>
</dbReference>
<dbReference type="Gene3D" id="3.30.200.20">
    <property type="entry name" value="Phosphorylase Kinase, domain 1"/>
    <property type="match status" value="1"/>
</dbReference>
<evidence type="ECO:0000256" key="19">
    <source>
        <dbReference type="SAM" id="Phobius"/>
    </source>
</evidence>
<feature type="domain" description="Protein kinase" evidence="21">
    <location>
        <begin position="332"/>
        <end position="596"/>
    </location>
</feature>
<evidence type="ECO:0000259" key="21">
    <source>
        <dbReference type="PROSITE" id="PS50011"/>
    </source>
</evidence>
<feature type="domain" description="Gnk2-homologous" evidence="22">
    <location>
        <begin position="146"/>
        <end position="248"/>
    </location>
</feature>
<evidence type="ECO:0000256" key="18">
    <source>
        <dbReference type="SAM" id="MobiDB-lite"/>
    </source>
</evidence>
<dbReference type="FunFam" id="1.10.510.10:FF:000240">
    <property type="entry name" value="Lectin-domain containing receptor kinase A4.3"/>
    <property type="match status" value="1"/>
</dbReference>
<name>A0A7I8J655_SPIIN</name>
<dbReference type="SMART" id="SM00220">
    <property type="entry name" value="S_TKc"/>
    <property type="match status" value="1"/>
</dbReference>
<keyword evidence="12 17" id="KW-0067">ATP-binding</keyword>
<dbReference type="GO" id="GO:0005524">
    <property type="term" value="F:ATP binding"/>
    <property type="evidence" value="ECO:0007669"/>
    <property type="project" value="UniProtKB-UniRule"/>
</dbReference>
<evidence type="ECO:0000256" key="13">
    <source>
        <dbReference type="ARBA" id="ARBA00022989"/>
    </source>
</evidence>
<dbReference type="Pfam" id="PF01657">
    <property type="entry name" value="Stress-antifung"/>
    <property type="match status" value="2"/>
</dbReference>
<evidence type="ECO:0000256" key="12">
    <source>
        <dbReference type="ARBA" id="ARBA00022840"/>
    </source>
</evidence>
<feature type="compositionally biased region" description="Low complexity" evidence="18">
    <location>
        <begin position="615"/>
        <end position="635"/>
    </location>
</feature>
<dbReference type="InterPro" id="IPR000719">
    <property type="entry name" value="Prot_kinase_dom"/>
</dbReference>
<keyword evidence="4" id="KW-1003">Cell membrane</keyword>
<dbReference type="InterPro" id="IPR052059">
    <property type="entry name" value="CR_Ser/Thr_kinase"/>
</dbReference>
<keyword evidence="10 17" id="KW-0547">Nucleotide-binding</keyword>
<proteinExistence type="inferred from homology"/>
<evidence type="ECO:0000256" key="4">
    <source>
        <dbReference type="ARBA" id="ARBA00022475"/>
    </source>
</evidence>
<evidence type="ECO:0000256" key="16">
    <source>
        <dbReference type="ARBA" id="ARBA00023180"/>
    </source>
</evidence>
<sequence>MGSTFPILLAISFLISAIAPSLSDPRISQAALVCGNRTADSRHRQAFVENFLSVLNSVTPQIASRRFAWASEGKTRNDSVFAFGECLKDLSRRDCDLCFATCKTLILRCLPFQMATRGEELPRRLLSQGSRIRYEDYDFSGEAVSPEDRTACGNVTSGGDHGAFAENALWLVGNLSSAAPENDGFFVGAVEKGDSRVYGLAQCWENVNRSSCRLCLKAAAKAVSSCVPMTEGRAMNSGCYMRYSSAKFYNNSGEDAAADSENSEWRGLAIVLAVVFSVVAAVMIVSSAAFFLRRRMIKRRLVRKQLGALAAAVNKSNLNFKYELLEKATNYFDNSNKLGQGGSGSVFKGVLADGKTVAVKRLVFNTRQWVDEFFNEVNLISGVHHKNLVGCWVAASPAPRASSSTNTSQQEPPPHLSDSRCAQNLSWAARYRIILGAAEGLIIHRDIKLSNILLDEHYNAKIADFGLARLIPDDKSHLSTGIAGTLLHGPEYLVRGKLTEKADVYSFGVVVIEIVCGKRKTPRAAPDPLSVLQTVWKLHTAGRLAEAVDPSLEGAFDAEEAVRVLQIGLLCAQASAELRPAMSAVVRMLRQGSPFRRRHSRRSSDRTRRGLLRASSSSAPSSSVNSITVSEVDPR</sequence>
<evidence type="ECO:0000256" key="14">
    <source>
        <dbReference type="ARBA" id="ARBA00023136"/>
    </source>
</evidence>
<evidence type="ECO:0000313" key="23">
    <source>
        <dbReference type="EMBL" id="CAA2626206.1"/>
    </source>
</evidence>
<feature type="chain" id="PRO_5029471339" evidence="20">
    <location>
        <begin position="24"/>
        <end position="635"/>
    </location>
</feature>
<feature type="signal peptide" evidence="20">
    <location>
        <begin position="1"/>
        <end position="23"/>
    </location>
</feature>
<evidence type="ECO:0000259" key="22">
    <source>
        <dbReference type="PROSITE" id="PS51473"/>
    </source>
</evidence>
<reference evidence="23 24" key="1">
    <citation type="submission" date="2019-12" db="EMBL/GenBank/DDBJ databases">
        <authorList>
            <person name="Scholz U."/>
            <person name="Mascher M."/>
            <person name="Fiebig A."/>
        </authorList>
    </citation>
    <scope>NUCLEOTIDE SEQUENCE</scope>
</reference>
<evidence type="ECO:0000256" key="2">
    <source>
        <dbReference type="ARBA" id="ARBA00008536"/>
    </source>
</evidence>
<comment type="similarity">
    <text evidence="2">In the N-terminal section; belongs to the leguminous lectin family.</text>
</comment>
<evidence type="ECO:0000256" key="7">
    <source>
        <dbReference type="ARBA" id="ARBA00022692"/>
    </source>
</evidence>
<comment type="subcellular location">
    <subcellularLocation>
        <location evidence="1">Cell membrane</location>
        <topology evidence="1">Single-pass type I membrane protein</topology>
    </subcellularLocation>
</comment>
<dbReference type="Gene3D" id="3.30.430.20">
    <property type="entry name" value="Gnk2 domain, C-X8-C-X2-C motif"/>
    <property type="match status" value="2"/>
</dbReference>
<dbReference type="InterPro" id="IPR017441">
    <property type="entry name" value="Protein_kinase_ATP_BS"/>
</dbReference>
<evidence type="ECO:0000256" key="5">
    <source>
        <dbReference type="ARBA" id="ARBA00022527"/>
    </source>
</evidence>
<organism evidence="23">
    <name type="scientific">Spirodela intermedia</name>
    <name type="common">Intermediate duckweed</name>
    <dbReference type="NCBI Taxonomy" id="51605"/>
    <lineage>
        <taxon>Eukaryota</taxon>
        <taxon>Viridiplantae</taxon>
        <taxon>Streptophyta</taxon>
        <taxon>Embryophyta</taxon>
        <taxon>Tracheophyta</taxon>
        <taxon>Spermatophyta</taxon>
        <taxon>Magnoliopsida</taxon>
        <taxon>Liliopsida</taxon>
        <taxon>Araceae</taxon>
        <taxon>Lemnoideae</taxon>
        <taxon>Spirodela</taxon>
    </lineage>
</organism>
<comment type="similarity">
    <text evidence="3">In the C-terminal section; belongs to the protein kinase superfamily. Ser/Thr protein kinase family.</text>
</comment>
<evidence type="ECO:0000256" key="15">
    <source>
        <dbReference type="ARBA" id="ARBA00023170"/>
    </source>
</evidence>
<keyword evidence="24" id="KW-1185">Reference proteome</keyword>
<dbReference type="PROSITE" id="PS00108">
    <property type="entry name" value="PROTEIN_KINASE_ST"/>
    <property type="match status" value="1"/>
</dbReference>
<feature type="binding site" evidence="17">
    <location>
        <position position="360"/>
    </location>
    <ligand>
        <name>ATP</name>
        <dbReference type="ChEBI" id="CHEBI:30616"/>
    </ligand>
</feature>
<evidence type="ECO:0000313" key="24">
    <source>
        <dbReference type="Proteomes" id="UP001189122"/>
    </source>
</evidence>
<evidence type="ECO:0000256" key="20">
    <source>
        <dbReference type="SAM" id="SignalP"/>
    </source>
</evidence>
<keyword evidence="11" id="KW-0418">Kinase</keyword>
<feature type="region of interest" description="Disordered" evidence="18">
    <location>
        <begin position="593"/>
        <end position="635"/>
    </location>
</feature>
<evidence type="ECO:0000256" key="3">
    <source>
        <dbReference type="ARBA" id="ARBA00010217"/>
    </source>
</evidence>
<keyword evidence="16" id="KW-0325">Glycoprotein</keyword>
<dbReference type="InterPro" id="IPR002902">
    <property type="entry name" value="GNK2"/>
</dbReference>
<dbReference type="PANTHER" id="PTHR47973">
    <property type="entry name" value="CYSTEINE-RICH RECEPTOR-LIKE PROTEIN KINASE 3"/>
    <property type="match status" value="1"/>
</dbReference>
<feature type="region of interest" description="Disordered" evidence="18">
    <location>
        <begin position="400"/>
        <end position="419"/>
    </location>
</feature>
<accession>A0A7I8J655</accession>
<evidence type="ECO:0000256" key="9">
    <source>
        <dbReference type="ARBA" id="ARBA00022737"/>
    </source>
</evidence>
<keyword evidence="14 19" id="KW-0472">Membrane</keyword>
<keyword evidence="6" id="KW-0808">Transferase</keyword>
<dbReference type="FunFam" id="3.30.430.20:FF:000015">
    <property type="entry name" value="Cysteine-rich receptor-like protein kinase 3"/>
    <property type="match status" value="1"/>
</dbReference>
<dbReference type="Pfam" id="PF00069">
    <property type="entry name" value="Pkinase"/>
    <property type="match status" value="1"/>
</dbReference>
<evidence type="ECO:0000256" key="6">
    <source>
        <dbReference type="ARBA" id="ARBA00022679"/>
    </source>
</evidence>
<evidence type="ECO:0000256" key="10">
    <source>
        <dbReference type="ARBA" id="ARBA00022741"/>
    </source>
</evidence>
<evidence type="ECO:0000256" key="1">
    <source>
        <dbReference type="ARBA" id="ARBA00004251"/>
    </source>
</evidence>
<dbReference type="AlphaFoldDB" id="A0A7I8J655"/>
<dbReference type="InterPro" id="IPR008271">
    <property type="entry name" value="Ser/Thr_kinase_AS"/>
</dbReference>
<dbReference type="PROSITE" id="PS00107">
    <property type="entry name" value="PROTEIN_KINASE_ATP"/>
    <property type="match status" value="1"/>
</dbReference>
<dbReference type="GO" id="GO:0005886">
    <property type="term" value="C:plasma membrane"/>
    <property type="evidence" value="ECO:0007669"/>
    <property type="project" value="UniProtKB-SubCell"/>
</dbReference>
<evidence type="ECO:0000256" key="17">
    <source>
        <dbReference type="PROSITE-ProRule" id="PRU10141"/>
    </source>
</evidence>
<keyword evidence="7 19" id="KW-0812">Transmembrane</keyword>
<dbReference type="PROSITE" id="PS51473">
    <property type="entry name" value="GNK2"/>
    <property type="match status" value="2"/>
</dbReference>
<dbReference type="GO" id="GO:0004674">
    <property type="term" value="F:protein serine/threonine kinase activity"/>
    <property type="evidence" value="ECO:0007669"/>
    <property type="project" value="UniProtKB-KW"/>
</dbReference>
<protein>
    <submittedName>
        <fullName evidence="23">Uncharacterized protein</fullName>
    </submittedName>
</protein>
<feature type="domain" description="Gnk2-homologous" evidence="22">
    <location>
        <begin position="28"/>
        <end position="139"/>
    </location>
</feature>
<keyword evidence="13 19" id="KW-1133">Transmembrane helix</keyword>
<keyword evidence="8 20" id="KW-0732">Signal</keyword>
<dbReference type="EMBL" id="LR743596">
    <property type="protein sequence ID" value="CAA2626206.1"/>
    <property type="molecule type" value="Genomic_DNA"/>
</dbReference>
<feature type="transmembrane region" description="Helical" evidence="19">
    <location>
        <begin position="268"/>
        <end position="292"/>
    </location>
</feature>
<dbReference type="SUPFAM" id="SSF56112">
    <property type="entry name" value="Protein kinase-like (PK-like)"/>
    <property type="match status" value="1"/>
</dbReference>
<keyword evidence="9" id="KW-0677">Repeat</keyword>
<dbReference type="CDD" id="cd23509">
    <property type="entry name" value="Gnk2-like"/>
    <property type="match status" value="2"/>
</dbReference>
<gene>
    <name evidence="23" type="ORF">SI7747_09011913</name>
</gene>
<dbReference type="EMBL" id="CACRZD030000009">
    <property type="protein sequence ID" value="CAA6665524.1"/>
    <property type="molecule type" value="Genomic_DNA"/>
</dbReference>
<dbReference type="GO" id="GO:0002229">
    <property type="term" value="P:defense response to oomycetes"/>
    <property type="evidence" value="ECO:0007669"/>
    <property type="project" value="UniProtKB-ARBA"/>
</dbReference>
<evidence type="ECO:0000256" key="8">
    <source>
        <dbReference type="ARBA" id="ARBA00022729"/>
    </source>
</evidence>